<dbReference type="EMBL" id="CP002453">
    <property type="protein sequence ID" value="ADV49000.1"/>
    <property type="molecule type" value="Genomic_DNA"/>
</dbReference>
<keyword evidence="2" id="KW-0812">Transmembrane</keyword>
<feature type="transmembrane region" description="Helical" evidence="2">
    <location>
        <begin position="72"/>
        <end position="94"/>
    </location>
</feature>
<proteinExistence type="predicted"/>
<evidence type="ECO:0008006" key="5">
    <source>
        <dbReference type="Google" id="ProtNLM"/>
    </source>
</evidence>
<protein>
    <recommendedName>
        <fullName evidence="5">Transmembrane protein</fullName>
    </recommendedName>
</protein>
<evidence type="ECO:0000256" key="2">
    <source>
        <dbReference type="SAM" id="Phobius"/>
    </source>
</evidence>
<keyword evidence="2" id="KW-1133">Transmembrane helix</keyword>
<keyword evidence="4" id="KW-1185">Reference proteome</keyword>
<evidence type="ECO:0000313" key="4">
    <source>
        <dbReference type="Proteomes" id="UP000008634"/>
    </source>
</evidence>
<feature type="region of interest" description="Disordered" evidence="1">
    <location>
        <begin position="202"/>
        <end position="231"/>
    </location>
</feature>
<organism evidence="3 4">
    <name type="scientific">Cellulophaga algicola (strain DSM 14237 / IC166 / ACAM 630)</name>
    <dbReference type="NCBI Taxonomy" id="688270"/>
    <lineage>
        <taxon>Bacteria</taxon>
        <taxon>Pseudomonadati</taxon>
        <taxon>Bacteroidota</taxon>
        <taxon>Flavobacteriia</taxon>
        <taxon>Flavobacteriales</taxon>
        <taxon>Flavobacteriaceae</taxon>
        <taxon>Cellulophaga</taxon>
    </lineage>
</organism>
<dbReference type="Proteomes" id="UP000008634">
    <property type="component" value="Chromosome"/>
</dbReference>
<gene>
    <name evidence="3" type="ordered locus">Celal_1698</name>
</gene>
<evidence type="ECO:0000313" key="3">
    <source>
        <dbReference type="EMBL" id="ADV49000.1"/>
    </source>
</evidence>
<keyword evidence="2" id="KW-0472">Membrane</keyword>
<accession>E6XCL1</accession>
<evidence type="ECO:0000256" key="1">
    <source>
        <dbReference type="SAM" id="MobiDB-lite"/>
    </source>
</evidence>
<feature type="transmembrane region" description="Helical" evidence="2">
    <location>
        <begin position="49"/>
        <end position="66"/>
    </location>
</feature>
<feature type="compositionally biased region" description="Basic and acidic residues" evidence="1">
    <location>
        <begin position="222"/>
        <end position="231"/>
    </location>
</feature>
<name>E6XCL1_CELAD</name>
<sequence>MDQLAKRITAIPERNRIDLVGIDTGEFAIRADDIEFIEDRTYKGKVKGYNGQWVWLGFILFYFILFRPYQSWIGFFVFLIFGGIFGFIFIYHYIAPTKHFIANRQTGKLHMPISKKKPQKIVNFNDGDGIIKSYYIDSFYTSLFFQTKKGIEPKAAMGLVDWNREDYWNFLVWYMDKNRPLPPGAAFDEYRLQDFERRKAEGFPKPLYPSDIPTPEATPEQQAERRKIGGW</sequence>
<dbReference type="KEGG" id="cao:Celal_1698"/>
<dbReference type="AlphaFoldDB" id="E6XCL1"/>
<dbReference type="RefSeq" id="WP_013550480.1">
    <property type="nucleotide sequence ID" value="NC_014934.1"/>
</dbReference>
<reference evidence="3 4" key="1">
    <citation type="journal article" date="2010" name="Stand. Genomic Sci.">
        <title>Complete genome sequence of Cellulophaga algicola type strain (IC166).</title>
        <authorList>
            <person name="Abt B."/>
            <person name="Lu M."/>
            <person name="Misra M."/>
            <person name="Han C."/>
            <person name="Nolan M."/>
            <person name="Lucas S."/>
            <person name="Hammon N."/>
            <person name="Deshpande S."/>
            <person name="Cheng J.F."/>
            <person name="Tapia R."/>
            <person name="Goodwin L."/>
            <person name="Pitluck S."/>
            <person name="Liolios K."/>
            <person name="Pagani I."/>
            <person name="Ivanova N."/>
            <person name="Mavromatis K."/>
            <person name="Ovchinikova G."/>
            <person name="Pati A."/>
            <person name="Chen A."/>
            <person name="Palaniappan K."/>
            <person name="Land M."/>
            <person name="Hauser L."/>
            <person name="Chang Y.J."/>
            <person name="Jeffries C.D."/>
            <person name="Detter J.C."/>
            <person name="Brambilla E."/>
            <person name="Rohde M."/>
            <person name="Tindall B.J."/>
            <person name="Goker M."/>
            <person name="Woyke T."/>
            <person name="Bristow J."/>
            <person name="Eisen J.A."/>
            <person name="Markowitz V."/>
            <person name="Hugenholtz P."/>
            <person name="Kyrpides N.C."/>
            <person name="Klenk H.P."/>
            <person name="Lapidus A."/>
        </authorList>
    </citation>
    <scope>NUCLEOTIDE SEQUENCE [LARGE SCALE GENOMIC DNA]</scope>
    <source>
        <strain evidence="4">DSM 14237 / IC166 / ACAM 630</strain>
    </source>
</reference>
<dbReference type="HOGENOM" id="CLU_083557_0_0_10"/>